<proteinExistence type="predicted"/>
<protein>
    <submittedName>
        <fullName evidence="2">Neurotoxin complex component OrfX1</fullName>
    </submittedName>
</protein>
<dbReference type="EMBL" id="KM233166">
    <property type="protein sequence ID" value="AJA05783.1"/>
    <property type="molecule type" value="Genomic_DNA"/>
</dbReference>
<dbReference type="AlphaFoldDB" id="A0A0A7P9S3"/>
<reference evidence="2" key="1">
    <citation type="journal article" date="2015" name="PLoS ONE">
        <title>Isolation and Functional Characterization of the Novel Clostridium botulinum Neurotoxin A8 Subtype.</title>
        <authorList>
            <person name="Kull S."/>
            <person name="Schulz K.M."/>
            <person name="Strotmeier J.W."/>
            <person name="Kirchner S."/>
            <person name="Schreiber T."/>
            <person name="Bollenbach A."/>
            <person name="Dabrowski P.W."/>
            <person name="Nitsche A."/>
            <person name="Kalb S.R."/>
            <person name="Dorner M.B."/>
            <person name="Barr J.R."/>
            <person name="Rummel A."/>
            <person name="Dorner B.G."/>
        </authorList>
    </citation>
    <scope>NUCLEOTIDE SEQUENCE</scope>
    <source>
        <strain evidence="2">Chemnitz</strain>
    </source>
</reference>
<dbReference type="Pfam" id="PF26542">
    <property type="entry name" value="Orfx1"/>
    <property type="match status" value="1"/>
</dbReference>
<evidence type="ECO:0000259" key="1">
    <source>
        <dbReference type="Pfam" id="PF26542"/>
    </source>
</evidence>
<name>A0A0A7P9S3_CLOBO</name>
<dbReference type="InterPro" id="IPR058823">
    <property type="entry name" value="Orfx1"/>
</dbReference>
<organism evidence="2">
    <name type="scientific">Clostridium botulinum A</name>
    <dbReference type="NCBI Taxonomy" id="36826"/>
    <lineage>
        <taxon>Bacteria</taxon>
        <taxon>Bacillati</taxon>
        <taxon>Bacillota</taxon>
        <taxon>Clostridia</taxon>
        <taxon>Eubacteriales</taxon>
        <taxon>Clostridiaceae</taxon>
        <taxon>Clostridium</taxon>
    </lineage>
</organism>
<sequence>MKQTFSFNFDDTLSNSSGLIHLEKVNQICSPNYQYFKIKFIEGYLHIKNKSGDILEKYDLKDLISLIALKKDYLKLSSPNNKKPKDFTNIKNKHLENKFNLYIINEDINGKITKNGFLEEIILNRLLLSILLGNEENLLQIA</sequence>
<keyword evidence="2" id="KW-0528">Neurotoxin</keyword>
<keyword evidence="2" id="KW-0800">Toxin</keyword>
<accession>A0A0A7P9S3</accession>
<feature type="domain" description="Orfx1 TULIPs" evidence="1">
    <location>
        <begin position="1"/>
        <end position="141"/>
    </location>
</feature>
<evidence type="ECO:0000313" key="2">
    <source>
        <dbReference type="EMBL" id="AJA05783.1"/>
    </source>
</evidence>